<dbReference type="EMBL" id="JROU02001281">
    <property type="protein sequence ID" value="OEH76925.1"/>
    <property type="molecule type" value="Genomic_DNA"/>
</dbReference>
<dbReference type="SUPFAM" id="SSF160897">
    <property type="entry name" value="Taf5 N-terminal domain-like"/>
    <property type="match status" value="1"/>
</dbReference>
<dbReference type="AlphaFoldDB" id="A0A1D3D0H5"/>
<name>A0A1D3D0H5_9EIME</name>
<dbReference type="InterPro" id="IPR037264">
    <property type="entry name" value="TFIID_NTD2_sf"/>
</dbReference>
<dbReference type="Proteomes" id="UP000095192">
    <property type="component" value="Unassembled WGS sequence"/>
</dbReference>
<sequence length="281" mass="31872">MAARGVGPVVAAAYTRLYVHFVSWVVGLWDPQMQQELLDAAFAVLLKIFQRTLLINPKDAHDLLRVYGQQHAARHGPLVQQLLLLQPQHPQQLKQFPYFQSEEKHSLYLSERSFLMLRRWLAETRSLPLEALLQSSGIDLAPLDFRGCLSTLHLCGPLYPFYRLRLLFSWLNGCVALLALWRSAYLRVRVVGQEALRESELVEARCLLPLPEASTEAFLLLRKQLKSQAEARAPLSPTQLPSVCCYTFMNSQQETCSVALGRQKPRFAAMDGPMLSVAPFE</sequence>
<gene>
    <name evidence="1" type="ORF">cyc_00300</name>
</gene>
<keyword evidence="2" id="KW-1185">Reference proteome</keyword>
<reference evidence="1 2" key="1">
    <citation type="journal article" date="2016" name="BMC Genomics">
        <title>Comparative genomics reveals Cyclospora cayetanensis possesses coccidia-like metabolism and invasion components but unique surface antigens.</title>
        <authorList>
            <person name="Liu S."/>
            <person name="Wang L."/>
            <person name="Zheng H."/>
            <person name="Xu Z."/>
            <person name="Roellig D.M."/>
            <person name="Li N."/>
            <person name="Frace M.A."/>
            <person name="Tang K."/>
            <person name="Arrowood M.J."/>
            <person name="Moss D.M."/>
            <person name="Zhang L."/>
            <person name="Feng Y."/>
            <person name="Xiao L."/>
        </authorList>
    </citation>
    <scope>NUCLEOTIDE SEQUENCE [LARGE SCALE GENOMIC DNA]</scope>
    <source>
        <strain evidence="1 2">CHN_HEN01</strain>
    </source>
</reference>
<evidence type="ECO:0000313" key="2">
    <source>
        <dbReference type="Proteomes" id="UP000095192"/>
    </source>
</evidence>
<dbReference type="Gene3D" id="1.25.40.500">
    <property type="entry name" value="TFIID subunit TAF5, NTD2 domain"/>
    <property type="match status" value="1"/>
</dbReference>
<dbReference type="VEuPathDB" id="ToxoDB:cyc_00300"/>
<dbReference type="GO" id="GO:0003743">
    <property type="term" value="F:translation initiation factor activity"/>
    <property type="evidence" value="ECO:0007669"/>
    <property type="project" value="UniProtKB-KW"/>
</dbReference>
<proteinExistence type="predicted"/>
<comment type="caution">
    <text evidence="1">The sequence shown here is derived from an EMBL/GenBank/DDBJ whole genome shotgun (WGS) entry which is preliminary data.</text>
</comment>
<dbReference type="InParanoid" id="A0A1D3D0H5"/>
<organism evidence="1 2">
    <name type="scientific">Cyclospora cayetanensis</name>
    <dbReference type="NCBI Taxonomy" id="88456"/>
    <lineage>
        <taxon>Eukaryota</taxon>
        <taxon>Sar</taxon>
        <taxon>Alveolata</taxon>
        <taxon>Apicomplexa</taxon>
        <taxon>Conoidasida</taxon>
        <taxon>Coccidia</taxon>
        <taxon>Eucoccidiorida</taxon>
        <taxon>Eimeriorina</taxon>
        <taxon>Eimeriidae</taxon>
        <taxon>Cyclospora</taxon>
    </lineage>
</organism>
<accession>A0A1D3D0H5</accession>
<protein>
    <submittedName>
        <fullName evidence="1">Transcription initiation factor tfiid subunit related</fullName>
    </submittedName>
</protein>
<evidence type="ECO:0000313" key="1">
    <source>
        <dbReference type="EMBL" id="OEH76925.1"/>
    </source>
</evidence>